<keyword evidence="5" id="KW-1185">Reference proteome</keyword>
<dbReference type="Proteomes" id="UP001314263">
    <property type="component" value="Unassembled WGS sequence"/>
</dbReference>
<dbReference type="AlphaFoldDB" id="A0AAV1HYZ5"/>
<dbReference type="EMBL" id="CAUYUE010000004">
    <property type="protein sequence ID" value="CAK0761984.1"/>
    <property type="molecule type" value="Genomic_DNA"/>
</dbReference>
<dbReference type="PROSITE" id="PS50157">
    <property type="entry name" value="ZINC_FINGER_C2H2_2"/>
    <property type="match status" value="1"/>
</dbReference>
<dbReference type="InterPro" id="IPR036236">
    <property type="entry name" value="Znf_C2H2_sf"/>
</dbReference>
<dbReference type="Gene3D" id="3.30.160.60">
    <property type="entry name" value="Classic Zinc Finger"/>
    <property type="match status" value="1"/>
</dbReference>
<feature type="compositionally biased region" description="Basic and acidic residues" evidence="2">
    <location>
        <begin position="1"/>
        <end position="20"/>
    </location>
</feature>
<sequence>MKHRFPSDHDCSSRKAEAARSRRPVASAVRSFLRMGSGKAASPAPPAKREAPVQASAKSSASAAAKAAAEAAERRNNPSSRAQLVNPPATSGDGSAAAFSQHTAERCPQCGAAFKTLQELLFHVEAFHPDGAASSAPAAGIERCPDCGQSFANAVTLVEHVERNHARKQLCVLC</sequence>
<keyword evidence="1" id="KW-0863">Zinc-finger</keyword>
<evidence type="ECO:0000313" key="4">
    <source>
        <dbReference type="EMBL" id="CAK0761984.1"/>
    </source>
</evidence>
<comment type="caution">
    <text evidence="4">The sequence shown here is derived from an EMBL/GenBank/DDBJ whole genome shotgun (WGS) entry which is preliminary data.</text>
</comment>
<accession>A0AAV1HYZ5</accession>
<feature type="domain" description="C2H2-type" evidence="3">
    <location>
        <begin position="142"/>
        <end position="170"/>
    </location>
</feature>
<dbReference type="PROSITE" id="PS00028">
    <property type="entry name" value="ZINC_FINGER_C2H2_1"/>
    <property type="match status" value="2"/>
</dbReference>
<gene>
    <name evidence="4" type="ORF">CVIRNUC_002912</name>
</gene>
<dbReference type="SUPFAM" id="SSF57667">
    <property type="entry name" value="beta-beta-alpha zinc fingers"/>
    <property type="match status" value="1"/>
</dbReference>
<feature type="region of interest" description="Disordered" evidence="2">
    <location>
        <begin position="1"/>
        <end position="97"/>
    </location>
</feature>
<dbReference type="Pfam" id="PF00096">
    <property type="entry name" value="zf-C2H2"/>
    <property type="match status" value="1"/>
</dbReference>
<evidence type="ECO:0000256" key="2">
    <source>
        <dbReference type="SAM" id="MobiDB-lite"/>
    </source>
</evidence>
<reference evidence="4 5" key="1">
    <citation type="submission" date="2023-10" db="EMBL/GenBank/DDBJ databases">
        <authorList>
            <person name="Maclean D."/>
            <person name="Macfadyen A."/>
        </authorList>
    </citation>
    <scope>NUCLEOTIDE SEQUENCE [LARGE SCALE GENOMIC DNA]</scope>
</reference>
<evidence type="ECO:0000313" key="5">
    <source>
        <dbReference type="Proteomes" id="UP001314263"/>
    </source>
</evidence>
<feature type="compositionally biased region" description="Low complexity" evidence="2">
    <location>
        <begin position="55"/>
        <end position="70"/>
    </location>
</feature>
<evidence type="ECO:0000256" key="1">
    <source>
        <dbReference type="PROSITE-ProRule" id="PRU00042"/>
    </source>
</evidence>
<keyword evidence="1" id="KW-0479">Metal-binding</keyword>
<name>A0AAV1HYZ5_9CHLO</name>
<dbReference type="SMART" id="SM00355">
    <property type="entry name" value="ZnF_C2H2"/>
    <property type="match status" value="2"/>
</dbReference>
<feature type="compositionally biased region" description="Low complexity" evidence="2">
    <location>
        <begin position="24"/>
        <end position="42"/>
    </location>
</feature>
<proteinExistence type="predicted"/>
<organism evidence="4 5">
    <name type="scientific">Coccomyxa viridis</name>
    <dbReference type="NCBI Taxonomy" id="1274662"/>
    <lineage>
        <taxon>Eukaryota</taxon>
        <taxon>Viridiplantae</taxon>
        <taxon>Chlorophyta</taxon>
        <taxon>core chlorophytes</taxon>
        <taxon>Trebouxiophyceae</taxon>
        <taxon>Trebouxiophyceae incertae sedis</taxon>
        <taxon>Coccomyxaceae</taxon>
        <taxon>Coccomyxa</taxon>
    </lineage>
</organism>
<protein>
    <recommendedName>
        <fullName evidence="3">C2H2-type domain-containing protein</fullName>
    </recommendedName>
</protein>
<keyword evidence="1" id="KW-0862">Zinc</keyword>
<evidence type="ECO:0000259" key="3">
    <source>
        <dbReference type="PROSITE" id="PS50157"/>
    </source>
</evidence>
<dbReference type="InterPro" id="IPR013087">
    <property type="entry name" value="Znf_C2H2_type"/>
</dbReference>
<dbReference type="GO" id="GO:0008270">
    <property type="term" value="F:zinc ion binding"/>
    <property type="evidence" value="ECO:0007669"/>
    <property type="project" value="UniProtKB-KW"/>
</dbReference>
<feature type="compositionally biased region" description="Polar residues" evidence="2">
    <location>
        <begin position="77"/>
        <end position="97"/>
    </location>
</feature>